<gene>
    <name evidence="2" type="ORF">GO606_21570</name>
</gene>
<accession>A0ABX1PUX1</accession>
<keyword evidence="3" id="KW-1185">Reference proteome</keyword>
<dbReference type="InterPro" id="IPR036388">
    <property type="entry name" value="WH-like_DNA-bd_sf"/>
</dbReference>
<dbReference type="Proteomes" id="UP000615989">
    <property type="component" value="Unassembled WGS sequence"/>
</dbReference>
<proteinExistence type="predicted"/>
<evidence type="ECO:0000313" key="3">
    <source>
        <dbReference type="Proteomes" id="UP000615989"/>
    </source>
</evidence>
<feature type="domain" description="Insertion element IS150 protein InsJ-like helix-turn-helix" evidence="1">
    <location>
        <begin position="9"/>
        <end position="59"/>
    </location>
</feature>
<dbReference type="EMBL" id="WTVG01000193">
    <property type="protein sequence ID" value="NMG27226.1"/>
    <property type="molecule type" value="Genomic_DNA"/>
</dbReference>
<protein>
    <recommendedName>
        <fullName evidence="1">Insertion element IS150 protein InsJ-like helix-turn-helix domain-containing protein</fullName>
    </recommendedName>
</protein>
<dbReference type="Gene3D" id="1.10.10.10">
    <property type="entry name" value="Winged helix-like DNA-binding domain superfamily/Winged helix DNA-binding domain"/>
    <property type="match status" value="1"/>
</dbReference>
<dbReference type="InterPro" id="IPR055247">
    <property type="entry name" value="InsJ-like_HTH"/>
</dbReference>
<sequence length="90" mass="10124">MAPYSVDLRQKVVDAYERGVGSQRQVAELFGVSISFVEKLFMRLRSTGTVAPKPHAGGKRSRVDEVARQHLAQWLHAQSDLTLRTSWRSA</sequence>
<reference evidence="2" key="1">
    <citation type="submission" date="2019-12" db="EMBL/GenBank/DDBJ databases">
        <title>Comparative genomics gives insights into the taxonomy of the Azoarcus-Aromatoleum group and reveals separate origins of nif in the plant-associated Azoarcus and non-plant-associated Aromatoleum sub-groups.</title>
        <authorList>
            <person name="Lafos M."/>
            <person name="Maluk M."/>
            <person name="Batista M."/>
            <person name="Junghare M."/>
            <person name="Carmona M."/>
            <person name="Faoro H."/>
            <person name="Cruz L.M."/>
            <person name="Battistoni F."/>
            <person name="De Souza E."/>
            <person name="Pedrosa F."/>
            <person name="Chen W.-M."/>
            <person name="Poole P.S."/>
            <person name="Dixon R.A."/>
            <person name="James E.K."/>
        </authorList>
    </citation>
    <scope>NUCLEOTIDE SEQUENCE</scope>
    <source>
        <strain evidence="2">LuFRes1</strain>
    </source>
</reference>
<dbReference type="Pfam" id="PF13518">
    <property type="entry name" value="HTH_28"/>
    <property type="match status" value="1"/>
</dbReference>
<name>A0ABX1PUX1_9RHOO</name>
<dbReference type="InterPro" id="IPR009057">
    <property type="entry name" value="Homeodomain-like_sf"/>
</dbReference>
<organism evidence="2 3">
    <name type="scientific">Aromatoleum anaerobium</name>
    <dbReference type="NCBI Taxonomy" id="182180"/>
    <lineage>
        <taxon>Bacteria</taxon>
        <taxon>Pseudomonadati</taxon>
        <taxon>Pseudomonadota</taxon>
        <taxon>Betaproteobacteria</taxon>
        <taxon>Rhodocyclales</taxon>
        <taxon>Rhodocyclaceae</taxon>
        <taxon>Aromatoleum</taxon>
    </lineage>
</organism>
<dbReference type="SUPFAM" id="SSF46689">
    <property type="entry name" value="Homeodomain-like"/>
    <property type="match status" value="1"/>
</dbReference>
<evidence type="ECO:0000259" key="1">
    <source>
        <dbReference type="Pfam" id="PF13518"/>
    </source>
</evidence>
<evidence type="ECO:0000313" key="2">
    <source>
        <dbReference type="EMBL" id="NMG27226.1"/>
    </source>
</evidence>
<comment type="caution">
    <text evidence="2">The sequence shown here is derived from an EMBL/GenBank/DDBJ whole genome shotgun (WGS) entry which is preliminary data.</text>
</comment>